<evidence type="ECO:0000256" key="6">
    <source>
        <dbReference type="ARBA" id="ARBA00023136"/>
    </source>
</evidence>
<protein>
    <submittedName>
        <fullName evidence="9">Predicted arabinose efflux permease, MFS family</fullName>
    </submittedName>
</protein>
<feature type="transmembrane region" description="Helical" evidence="7">
    <location>
        <begin position="176"/>
        <end position="200"/>
    </location>
</feature>
<evidence type="ECO:0000313" key="9">
    <source>
        <dbReference type="EMBL" id="SHJ00667.1"/>
    </source>
</evidence>
<dbReference type="SUPFAM" id="SSF103473">
    <property type="entry name" value="MFS general substrate transporter"/>
    <property type="match status" value="1"/>
</dbReference>
<name>A0A1M6FSL0_9FIRM</name>
<feature type="transmembrane region" description="Helical" evidence="7">
    <location>
        <begin position="268"/>
        <end position="290"/>
    </location>
</feature>
<feature type="transmembrane region" description="Helical" evidence="7">
    <location>
        <begin position="152"/>
        <end position="170"/>
    </location>
</feature>
<sequence>MSTTDEAKSRFSNPFIALKHKNFRYYWIGMCVSLIGTWMQNIAQPWLAYTLTNSPFLLSLIGILQFTPMLLLALLAGVVVDKFPKKKILIFTQSASLVITLILAILVWTGKIQYWHILLMATALGIVNTIDMPSRQALVIELVGKEDLMNGIALNSMAFNLARIIGPAVAGLVMGYVGLAACFFINSISFAAVLASLYLIKLKPAVIKSQNNSNVWEEIKDGLTYIYHNDSLLYTIIILTIVGTFAPNFNVLVPVFAKDVLHQNEAGFGILMSFLGAGSFLGAMFIATLSKSGPKKFIIYGVPFIIAMALIITGYIDVYLLTGLSLAVTGFFFIMFTSSANSTLQLNSSNEYRGRVMSVYTLVFAGTTPFGNFYAGLFAEHFNARVGFAACGMIIIVLMILLYVCIWGKRLFLPERFNRQ</sequence>
<proteinExistence type="predicted"/>
<dbReference type="InterPro" id="IPR036259">
    <property type="entry name" value="MFS_trans_sf"/>
</dbReference>
<evidence type="ECO:0000256" key="7">
    <source>
        <dbReference type="SAM" id="Phobius"/>
    </source>
</evidence>
<feature type="transmembrane region" description="Helical" evidence="7">
    <location>
        <begin position="114"/>
        <end position="131"/>
    </location>
</feature>
<evidence type="ECO:0000313" key="10">
    <source>
        <dbReference type="Proteomes" id="UP000322917"/>
    </source>
</evidence>
<evidence type="ECO:0000256" key="2">
    <source>
        <dbReference type="ARBA" id="ARBA00022448"/>
    </source>
</evidence>
<feature type="transmembrane region" description="Helical" evidence="7">
    <location>
        <begin position="88"/>
        <end position="108"/>
    </location>
</feature>
<feature type="transmembrane region" description="Helical" evidence="7">
    <location>
        <begin position="232"/>
        <end position="256"/>
    </location>
</feature>
<dbReference type="RefSeq" id="WP_149734339.1">
    <property type="nucleotide sequence ID" value="NZ_FQZD01000010.1"/>
</dbReference>
<accession>A0A1M6FSL0</accession>
<dbReference type="OrthoDB" id="9775268at2"/>
<dbReference type="Proteomes" id="UP000322917">
    <property type="component" value="Unassembled WGS sequence"/>
</dbReference>
<dbReference type="CDD" id="cd06173">
    <property type="entry name" value="MFS_MefA_like"/>
    <property type="match status" value="1"/>
</dbReference>
<dbReference type="GO" id="GO:0005886">
    <property type="term" value="C:plasma membrane"/>
    <property type="evidence" value="ECO:0007669"/>
    <property type="project" value="UniProtKB-SubCell"/>
</dbReference>
<evidence type="ECO:0000256" key="1">
    <source>
        <dbReference type="ARBA" id="ARBA00004651"/>
    </source>
</evidence>
<keyword evidence="5 7" id="KW-1133">Transmembrane helix</keyword>
<dbReference type="PANTHER" id="PTHR23513:SF11">
    <property type="entry name" value="STAPHYLOFERRIN A TRANSPORTER"/>
    <property type="match status" value="1"/>
</dbReference>
<keyword evidence="2" id="KW-0813">Transport</keyword>
<keyword evidence="10" id="KW-1185">Reference proteome</keyword>
<feature type="domain" description="Major facilitator superfamily (MFS) profile" evidence="8">
    <location>
        <begin position="17"/>
        <end position="410"/>
    </location>
</feature>
<feature type="transmembrane region" description="Helical" evidence="7">
    <location>
        <begin position="25"/>
        <end position="43"/>
    </location>
</feature>
<dbReference type="Gene3D" id="1.20.1250.20">
    <property type="entry name" value="MFS general substrate transporter like domains"/>
    <property type="match status" value="1"/>
</dbReference>
<feature type="transmembrane region" description="Helical" evidence="7">
    <location>
        <begin position="386"/>
        <end position="406"/>
    </location>
</feature>
<dbReference type="InterPro" id="IPR010290">
    <property type="entry name" value="TM_effector"/>
</dbReference>
<gene>
    <name evidence="9" type="ORF">SAMN02745170_01545</name>
</gene>
<evidence type="ECO:0000256" key="3">
    <source>
        <dbReference type="ARBA" id="ARBA00022475"/>
    </source>
</evidence>
<feature type="transmembrane region" description="Helical" evidence="7">
    <location>
        <begin position="322"/>
        <end position="344"/>
    </location>
</feature>
<dbReference type="GO" id="GO:0022857">
    <property type="term" value="F:transmembrane transporter activity"/>
    <property type="evidence" value="ECO:0007669"/>
    <property type="project" value="InterPro"/>
</dbReference>
<evidence type="ECO:0000256" key="4">
    <source>
        <dbReference type="ARBA" id="ARBA00022692"/>
    </source>
</evidence>
<keyword evidence="6 7" id="KW-0472">Membrane</keyword>
<keyword evidence="3" id="KW-1003">Cell membrane</keyword>
<feature type="transmembrane region" description="Helical" evidence="7">
    <location>
        <begin position="55"/>
        <end position="76"/>
    </location>
</feature>
<reference evidence="9 10" key="1">
    <citation type="submission" date="2016-11" db="EMBL/GenBank/DDBJ databases">
        <authorList>
            <person name="Varghese N."/>
            <person name="Submissions S."/>
        </authorList>
    </citation>
    <scope>NUCLEOTIDE SEQUENCE [LARGE SCALE GENOMIC DNA]</scope>
    <source>
        <strain evidence="9 10">DSM 15287</strain>
    </source>
</reference>
<keyword evidence="4 7" id="KW-0812">Transmembrane</keyword>
<dbReference type="Pfam" id="PF05977">
    <property type="entry name" value="MFS_3"/>
    <property type="match status" value="1"/>
</dbReference>
<dbReference type="InterPro" id="IPR020846">
    <property type="entry name" value="MFS_dom"/>
</dbReference>
<evidence type="ECO:0000259" key="8">
    <source>
        <dbReference type="PROSITE" id="PS50850"/>
    </source>
</evidence>
<dbReference type="PANTHER" id="PTHR23513">
    <property type="entry name" value="INTEGRAL MEMBRANE EFFLUX PROTEIN-RELATED"/>
    <property type="match status" value="1"/>
</dbReference>
<comment type="subcellular location">
    <subcellularLocation>
        <location evidence="1">Cell membrane</location>
        <topology evidence="1">Multi-pass membrane protein</topology>
    </subcellularLocation>
</comment>
<dbReference type="PROSITE" id="PS50850">
    <property type="entry name" value="MFS"/>
    <property type="match status" value="1"/>
</dbReference>
<feature type="transmembrane region" description="Helical" evidence="7">
    <location>
        <begin position="297"/>
        <end position="316"/>
    </location>
</feature>
<dbReference type="EMBL" id="FQZD01000010">
    <property type="protein sequence ID" value="SHJ00667.1"/>
    <property type="molecule type" value="Genomic_DNA"/>
</dbReference>
<evidence type="ECO:0000256" key="5">
    <source>
        <dbReference type="ARBA" id="ARBA00022989"/>
    </source>
</evidence>
<organism evidence="9 10">
    <name type="scientific">Propionispora hippei DSM 15287</name>
    <dbReference type="NCBI Taxonomy" id="1123003"/>
    <lineage>
        <taxon>Bacteria</taxon>
        <taxon>Bacillati</taxon>
        <taxon>Bacillota</taxon>
        <taxon>Negativicutes</taxon>
        <taxon>Selenomonadales</taxon>
        <taxon>Sporomusaceae</taxon>
        <taxon>Propionispora</taxon>
    </lineage>
</organism>
<feature type="transmembrane region" description="Helical" evidence="7">
    <location>
        <begin position="356"/>
        <end position="374"/>
    </location>
</feature>
<dbReference type="AlphaFoldDB" id="A0A1M6FSL0"/>